<organism evidence="2 3">
    <name type="scientific">Evansella tamaricis</name>
    <dbReference type="NCBI Taxonomy" id="2069301"/>
    <lineage>
        <taxon>Bacteria</taxon>
        <taxon>Bacillati</taxon>
        <taxon>Bacillota</taxon>
        <taxon>Bacilli</taxon>
        <taxon>Bacillales</taxon>
        <taxon>Bacillaceae</taxon>
        <taxon>Evansella</taxon>
    </lineage>
</organism>
<protein>
    <submittedName>
        <fullName evidence="2">HEAT repeat domain-containing protein</fullName>
    </submittedName>
</protein>
<comment type="caution">
    <text evidence="2">The sequence shown here is derived from an EMBL/GenBank/DDBJ whole genome shotgun (WGS) entry which is preliminary data.</text>
</comment>
<dbReference type="EMBL" id="JAHQCS010000059">
    <property type="protein sequence ID" value="MBU9711160.1"/>
    <property type="molecule type" value="Genomic_DNA"/>
</dbReference>
<name>A0ABS6JBY5_9BACI</name>
<keyword evidence="1" id="KW-0472">Membrane</keyword>
<evidence type="ECO:0000313" key="2">
    <source>
        <dbReference type="EMBL" id="MBU9711160.1"/>
    </source>
</evidence>
<feature type="transmembrane region" description="Helical" evidence="1">
    <location>
        <begin position="6"/>
        <end position="30"/>
    </location>
</feature>
<sequence length="350" mass="40834">MDKIMILKLVSIMIFILLLTQFSLMIYMVISKHQLNKREERKEKLKAKIVPFLDQYIRNNEPIQTRLLNDNVAKKEIIEESLNQYLRIFNMDDTIDRIYALAEEVLRDRYATLLKSRKWSDRMNALYFIEDFKITSLKDEVFAGIPKNAPVSLDEELKQRLRTLASIQDKRVLGLIRRLNKASVIFLKEILRRLDQAYIEELISSGSDLPVPLHLALLSVISEKKGMENIPFVENSLEHDEEEVRIQSLKALLSIGYFPNPDRLSHFLHSDIWAERMTAAKIAGRFKLSRFKKDLVVLVESDKEWWVQFAASEALSKFTDGDVILSYLYENSERQNVKEITNHWISLGGS</sequence>
<keyword evidence="1" id="KW-0812">Transmembrane</keyword>
<proteinExistence type="predicted"/>
<accession>A0ABS6JBY5</accession>
<evidence type="ECO:0000313" key="3">
    <source>
        <dbReference type="Proteomes" id="UP000784880"/>
    </source>
</evidence>
<dbReference type="RefSeq" id="WP_217065047.1">
    <property type="nucleotide sequence ID" value="NZ_JAHQCS010000059.1"/>
</dbReference>
<keyword evidence="3" id="KW-1185">Reference proteome</keyword>
<keyword evidence="1" id="KW-1133">Transmembrane helix</keyword>
<reference evidence="2 3" key="1">
    <citation type="submission" date="2021-06" db="EMBL/GenBank/DDBJ databases">
        <title>Bacillus sp. RD4P76, an endophyte from a halophyte.</title>
        <authorList>
            <person name="Sun J.-Q."/>
        </authorList>
    </citation>
    <scope>NUCLEOTIDE SEQUENCE [LARGE SCALE GENOMIC DNA]</scope>
    <source>
        <strain evidence="2 3">CGMCC 1.15917</strain>
    </source>
</reference>
<gene>
    <name evidence="2" type="ORF">KS419_05375</name>
</gene>
<evidence type="ECO:0000256" key="1">
    <source>
        <dbReference type="SAM" id="Phobius"/>
    </source>
</evidence>
<dbReference type="Proteomes" id="UP000784880">
    <property type="component" value="Unassembled WGS sequence"/>
</dbReference>